<evidence type="ECO:0000313" key="3">
    <source>
        <dbReference type="Proteomes" id="UP000000263"/>
    </source>
</evidence>
<organism evidence="2 3">
    <name type="scientific">Roseiflexus castenholzii (strain DSM 13941 / HLO8)</name>
    <dbReference type="NCBI Taxonomy" id="383372"/>
    <lineage>
        <taxon>Bacteria</taxon>
        <taxon>Bacillati</taxon>
        <taxon>Chloroflexota</taxon>
        <taxon>Chloroflexia</taxon>
        <taxon>Chloroflexales</taxon>
        <taxon>Roseiflexineae</taxon>
        <taxon>Roseiflexaceae</taxon>
        <taxon>Roseiflexus</taxon>
    </lineage>
</organism>
<protein>
    <submittedName>
        <fullName evidence="2">Uncharacterized protein</fullName>
    </submittedName>
</protein>
<dbReference type="KEGG" id="rca:Rcas_0404"/>
<gene>
    <name evidence="2" type="ordered locus">Rcas_0404</name>
</gene>
<feature type="transmembrane region" description="Helical" evidence="1">
    <location>
        <begin position="33"/>
        <end position="52"/>
    </location>
</feature>
<dbReference type="STRING" id="383372.Rcas_0404"/>
<evidence type="ECO:0000256" key="1">
    <source>
        <dbReference type="SAM" id="Phobius"/>
    </source>
</evidence>
<proteinExistence type="predicted"/>
<sequence>MLFAAAGALIVVIGILGFLPAVQRRNDARRGALIVIGIPGALPATFALLVVFQGRQVSPRGGGSGFDPEPTSDQSVILKPAALPAMCAVPTPAKPPKDMKTYNLHTCTVIFPKTLQVNSYCLNPVTQLGGATVILPQGTSQYVNLPPNCSVVVDEDKLYAKKVACYGASGAKVTLTVQDSCIPADANLPPVVKPSCPPDFKLTVVSPFYGLCLIH</sequence>
<dbReference type="EMBL" id="CP000804">
    <property type="protein sequence ID" value="ABU56536.1"/>
    <property type="molecule type" value="Genomic_DNA"/>
</dbReference>
<keyword evidence="1" id="KW-0812">Transmembrane</keyword>
<name>A7NGE9_ROSCS</name>
<evidence type="ECO:0000313" key="2">
    <source>
        <dbReference type="EMBL" id="ABU56536.1"/>
    </source>
</evidence>
<keyword evidence="3" id="KW-1185">Reference proteome</keyword>
<dbReference type="HOGENOM" id="CLU_1282414_0_0_0"/>
<dbReference type="Proteomes" id="UP000000263">
    <property type="component" value="Chromosome"/>
</dbReference>
<keyword evidence="1" id="KW-0472">Membrane</keyword>
<reference evidence="2 3" key="1">
    <citation type="submission" date="2007-08" db="EMBL/GenBank/DDBJ databases">
        <title>Complete sequence of Roseiflexus castenholzii DSM 13941.</title>
        <authorList>
            <consortium name="US DOE Joint Genome Institute"/>
            <person name="Copeland A."/>
            <person name="Lucas S."/>
            <person name="Lapidus A."/>
            <person name="Barry K."/>
            <person name="Glavina del Rio T."/>
            <person name="Dalin E."/>
            <person name="Tice H."/>
            <person name="Pitluck S."/>
            <person name="Thompson L.S."/>
            <person name="Brettin T."/>
            <person name="Bruce D."/>
            <person name="Detter J.C."/>
            <person name="Han C."/>
            <person name="Tapia R."/>
            <person name="Schmutz J."/>
            <person name="Larimer F."/>
            <person name="Land M."/>
            <person name="Hauser L."/>
            <person name="Kyrpides N."/>
            <person name="Mikhailova N."/>
            <person name="Bryant D.A."/>
            <person name="Hanada S."/>
            <person name="Tsukatani Y."/>
            <person name="Richardson P."/>
        </authorList>
    </citation>
    <scope>NUCLEOTIDE SEQUENCE [LARGE SCALE GENOMIC DNA]</scope>
    <source>
        <strain evidence="3">DSM 13941 / HLO8</strain>
    </source>
</reference>
<dbReference type="AlphaFoldDB" id="A7NGE9"/>
<accession>A7NGE9</accession>
<keyword evidence="1" id="KW-1133">Transmembrane helix</keyword>